<feature type="compositionally biased region" description="Pro residues" evidence="7">
    <location>
        <begin position="131"/>
        <end position="153"/>
    </location>
</feature>
<keyword evidence="3" id="KW-0518">Myosin</keyword>
<dbReference type="OrthoDB" id="2914378at2759"/>
<feature type="domain" description="PDZ" evidence="8">
    <location>
        <begin position="249"/>
        <end position="339"/>
    </location>
</feature>
<dbReference type="SUPFAM" id="SSF50156">
    <property type="entry name" value="PDZ domain-like"/>
    <property type="match status" value="1"/>
</dbReference>
<dbReference type="InterPro" id="IPR027417">
    <property type="entry name" value="P-loop_NTPase"/>
</dbReference>
<dbReference type="Gene3D" id="1.20.120.720">
    <property type="entry name" value="Myosin VI head, motor domain, U50 subdomain"/>
    <property type="match status" value="1"/>
</dbReference>
<evidence type="ECO:0000256" key="2">
    <source>
        <dbReference type="ARBA" id="ARBA00022840"/>
    </source>
</evidence>
<dbReference type="Gene3D" id="3.40.850.10">
    <property type="entry name" value="Kinesin motor domain"/>
    <property type="match status" value="1"/>
</dbReference>
<feature type="region of interest" description="Disordered" evidence="7">
    <location>
        <begin position="81"/>
        <end position="214"/>
    </location>
</feature>
<name>A0A226E6V5_FOLCA</name>
<dbReference type="GO" id="GO:0005737">
    <property type="term" value="C:cytoplasm"/>
    <property type="evidence" value="ECO:0007669"/>
    <property type="project" value="TreeGrafter"/>
</dbReference>
<dbReference type="STRING" id="158441.A0A226E6V5"/>
<dbReference type="Gene3D" id="1.20.5.4820">
    <property type="match status" value="1"/>
</dbReference>
<dbReference type="Gene3D" id="2.30.42.10">
    <property type="match status" value="1"/>
</dbReference>
<dbReference type="InterPro" id="IPR036961">
    <property type="entry name" value="Kinesin_motor_dom_sf"/>
</dbReference>
<dbReference type="OMA" id="HKMFNFM"/>
<evidence type="ECO:0000256" key="4">
    <source>
        <dbReference type="ARBA" id="ARBA00023175"/>
    </source>
</evidence>
<evidence type="ECO:0000313" key="10">
    <source>
        <dbReference type="Proteomes" id="UP000198287"/>
    </source>
</evidence>
<feature type="compositionally biased region" description="Polar residues" evidence="7">
    <location>
        <begin position="174"/>
        <end position="189"/>
    </location>
</feature>
<dbReference type="SMART" id="SM00242">
    <property type="entry name" value="MYSc"/>
    <property type="match status" value="1"/>
</dbReference>
<dbReference type="Gene3D" id="1.20.58.530">
    <property type="match status" value="1"/>
</dbReference>
<dbReference type="PANTHER" id="PTHR13140:SF706">
    <property type="entry name" value="DILUTE CLASS UNCONVENTIONAL MYOSIN, ISOFORM C"/>
    <property type="match status" value="1"/>
</dbReference>
<gene>
    <name evidence="9" type="ORF">Fcan01_12815</name>
</gene>
<dbReference type="GO" id="GO:0051015">
    <property type="term" value="F:actin filament binding"/>
    <property type="evidence" value="ECO:0007669"/>
    <property type="project" value="TreeGrafter"/>
</dbReference>
<protein>
    <submittedName>
        <fullName evidence="9">Unconventional myosin-XVIIIa</fullName>
    </submittedName>
</protein>
<feature type="compositionally biased region" description="Basic and acidic residues" evidence="7">
    <location>
        <begin position="1"/>
        <end position="14"/>
    </location>
</feature>
<dbReference type="Proteomes" id="UP000198287">
    <property type="component" value="Unassembled WGS sequence"/>
</dbReference>
<sequence>MFQFMRKGEKDKKPAKGQTPVTVTSSSSSFSKKVKDKLSPEDLHRLDEIRRSFKLGKAKKEKQKLPSGITADYSENFMVQPPVQQSVTMPSLRGPYGDSRSNSLEGYGVSVSVTHSDSSESSLSAKSLNLPVPPVPMMPPEIPAKPPRAPPPSAYHQSARSPPPVPARPSTTRYSSDYSAGDTISQQAYSPSRPPTSASTSSFTPTFVTPPQSPNHNVVSATKFYVDPEIDLGDQVNPKPTIKHGFYRIVNVKRLPTGDFGFSVRKASVSTKTGGMESILFVEPSQGHGVRDFSNGFLLPGDRLIAVNNIRSDSKTRDEMIEMITSSSGSVTLKVQSASHWIENIHKINHEQDENGYSQKDSNCVWLVHKSGFVKGRVIERIDEAGRCKVQLDNESRNNHSPFSGTSPTVNADAYSQQTFMVSEDDVEAMNPPCMDLSPHLWSLNMVNESNVIHVLRNRYHSSLPCTVVSHNMMFFFSKNAKPDLETQHLLKSVTQAFTHSKLLPNVYSSAQQAYRGMIINKRHQSILVHGQSNIHTKREIVREVMSYLSENTSPKQQDKVLNLPSGSITIPSFVDRLVALTNMVEFFCSSSDMQFEKSTVMYNLEFDLGGRIIGINSQIFLLDVERIYEGPYFGILQALHDLSNCPVDLLAPYPVLKQLKKDLKLTDTDADNTGNRWVSFFLSDIGSSSDPEGNLLQISNILSAMVTLGLGETFTKSVWSVFGAVYHLGHVVGTVADALQNNNSKGGSSSKSIETGQQHFKSACSLLGLSLENVEKTLIMDDNDISRIRNVLGFSIGLFIETVNSLFTTVNKSNSVGFRNVQCLSINIIQVGVSTIGNSARFGDLASNYLNDRISKLLKEVNFDRLEKLYQSENITYDTRADSGTSNGESESFKEAYFMNHYESLPLLDSFPSAANHSSKAKGFLYFMDDAKEPARCLEKFESEFYGENQFKNLYAVDFRNTSLTLAHSSGTHIVEYDVKKILHHVDLMSASKFTNVLIQDSQKDNINCMFLKSSNSVIGICMSAAAPDGSLRRTASIRRNFSTTWQKKSASINIKIQTDYLTDILGRTQIQSIKCLNPFIRSDGDIDVPSLRRQIRSDNITDLIRFYKSSYPLHVAQTEFVRRFKCLGSPAMGEEGFNVQQRVADIFDKQDLPSSSFKLGNSLVFMKPWVLNELEIKQTLKLEELFSSLQSRCRGSITRKRLESLKLRDVAIKCIQKNVRKLLAVRDWSWWKLYQQISPLLKVQSSHEKLQNTQDELSSLKLRFEKAEAERNRLKDENEKLEIRVRAISDLN</sequence>
<evidence type="ECO:0000256" key="6">
    <source>
        <dbReference type="SAM" id="Coils"/>
    </source>
</evidence>
<keyword evidence="6" id="KW-0175">Coiled coil</keyword>
<feature type="compositionally biased region" description="Low complexity" evidence="7">
    <location>
        <begin position="109"/>
        <end position="127"/>
    </location>
</feature>
<proteinExistence type="predicted"/>
<evidence type="ECO:0000259" key="8">
    <source>
        <dbReference type="PROSITE" id="PS50106"/>
    </source>
</evidence>
<dbReference type="InterPro" id="IPR036034">
    <property type="entry name" value="PDZ_sf"/>
</dbReference>
<keyword evidence="10" id="KW-1185">Reference proteome</keyword>
<dbReference type="GO" id="GO:0016020">
    <property type="term" value="C:membrane"/>
    <property type="evidence" value="ECO:0007669"/>
    <property type="project" value="TreeGrafter"/>
</dbReference>
<reference evidence="9 10" key="1">
    <citation type="submission" date="2015-12" db="EMBL/GenBank/DDBJ databases">
        <title>The genome of Folsomia candida.</title>
        <authorList>
            <person name="Faddeeva A."/>
            <person name="Derks M.F."/>
            <person name="Anvar Y."/>
            <person name="Smit S."/>
            <person name="Van Straalen N."/>
            <person name="Roelofs D."/>
        </authorList>
    </citation>
    <scope>NUCLEOTIDE SEQUENCE [LARGE SCALE GENOMIC DNA]</scope>
    <source>
        <strain evidence="9 10">VU population</strain>
        <tissue evidence="9">Whole body</tissue>
    </source>
</reference>
<dbReference type="PROSITE" id="PS50106">
    <property type="entry name" value="PDZ"/>
    <property type="match status" value="1"/>
</dbReference>
<dbReference type="SMART" id="SM00228">
    <property type="entry name" value="PDZ"/>
    <property type="match status" value="1"/>
</dbReference>
<dbReference type="InterPro" id="IPR001478">
    <property type="entry name" value="PDZ"/>
</dbReference>
<dbReference type="GO" id="GO:0000146">
    <property type="term" value="F:microfilament motor activity"/>
    <property type="evidence" value="ECO:0007669"/>
    <property type="project" value="TreeGrafter"/>
</dbReference>
<feature type="compositionally biased region" description="Low complexity" evidence="7">
    <location>
        <begin position="195"/>
        <end position="210"/>
    </location>
</feature>
<dbReference type="Gene3D" id="1.10.10.820">
    <property type="match status" value="1"/>
</dbReference>
<dbReference type="PROSITE" id="PS50096">
    <property type="entry name" value="IQ"/>
    <property type="match status" value="1"/>
</dbReference>
<evidence type="ECO:0000313" key="9">
    <source>
        <dbReference type="EMBL" id="OXA53088.1"/>
    </source>
</evidence>
<keyword evidence="1" id="KW-0547">Nucleotide-binding</keyword>
<dbReference type="GO" id="GO:0007015">
    <property type="term" value="P:actin filament organization"/>
    <property type="evidence" value="ECO:0007669"/>
    <property type="project" value="TreeGrafter"/>
</dbReference>
<evidence type="ECO:0000256" key="1">
    <source>
        <dbReference type="ARBA" id="ARBA00022741"/>
    </source>
</evidence>
<accession>A0A226E6V5</accession>
<keyword evidence="4" id="KW-0505">Motor protein</keyword>
<evidence type="ECO:0000256" key="5">
    <source>
        <dbReference type="ARBA" id="ARBA00023203"/>
    </source>
</evidence>
<dbReference type="PANTHER" id="PTHR13140">
    <property type="entry name" value="MYOSIN"/>
    <property type="match status" value="1"/>
</dbReference>
<evidence type="ECO:0000256" key="7">
    <source>
        <dbReference type="SAM" id="MobiDB-lite"/>
    </source>
</evidence>
<dbReference type="GO" id="GO:0005524">
    <property type="term" value="F:ATP binding"/>
    <property type="evidence" value="ECO:0007669"/>
    <property type="project" value="UniProtKB-KW"/>
</dbReference>
<comment type="caution">
    <text evidence="9">The sequence shown here is derived from an EMBL/GenBank/DDBJ whole genome shotgun (WGS) entry which is preliminary data.</text>
</comment>
<feature type="coiled-coil region" evidence="6">
    <location>
        <begin position="1245"/>
        <end position="1293"/>
    </location>
</feature>
<dbReference type="Pfam" id="PF00063">
    <property type="entry name" value="Myosin_head"/>
    <property type="match status" value="1"/>
</dbReference>
<dbReference type="EMBL" id="LNIX01000006">
    <property type="protein sequence ID" value="OXA53088.1"/>
    <property type="molecule type" value="Genomic_DNA"/>
</dbReference>
<keyword evidence="2" id="KW-0067">ATP-binding</keyword>
<dbReference type="SUPFAM" id="SSF52540">
    <property type="entry name" value="P-loop containing nucleoside triphosphate hydrolases"/>
    <property type="match status" value="1"/>
</dbReference>
<feature type="region of interest" description="Disordered" evidence="7">
    <location>
        <begin position="1"/>
        <end position="44"/>
    </location>
</feature>
<organism evidence="9 10">
    <name type="scientific">Folsomia candida</name>
    <name type="common">Springtail</name>
    <dbReference type="NCBI Taxonomy" id="158441"/>
    <lineage>
        <taxon>Eukaryota</taxon>
        <taxon>Metazoa</taxon>
        <taxon>Ecdysozoa</taxon>
        <taxon>Arthropoda</taxon>
        <taxon>Hexapoda</taxon>
        <taxon>Collembola</taxon>
        <taxon>Entomobryomorpha</taxon>
        <taxon>Isotomoidea</taxon>
        <taxon>Isotomidae</taxon>
        <taxon>Proisotominae</taxon>
        <taxon>Folsomia</taxon>
    </lineage>
</organism>
<dbReference type="GO" id="GO:0016459">
    <property type="term" value="C:myosin complex"/>
    <property type="evidence" value="ECO:0007669"/>
    <property type="project" value="UniProtKB-KW"/>
</dbReference>
<dbReference type="InterPro" id="IPR001609">
    <property type="entry name" value="Myosin_head_motor_dom-like"/>
</dbReference>
<evidence type="ECO:0000256" key="3">
    <source>
        <dbReference type="ARBA" id="ARBA00023123"/>
    </source>
</evidence>
<keyword evidence="5" id="KW-0009">Actin-binding</keyword>